<dbReference type="GO" id="GO:0007155">
    <property type="term" value="P:cell adhesion"/>
    <property type="evidence" value="ECO:0007669"/>
    <property type="project" value="UniProtKB-KW"/>
</dbReference>
<dbReference type="InterPro" id="IPR007007">
    <property type="entry name" value="Ninjurin"/>
</dbReference>
<keyword evidence="9" id="KW-1185">Reference proteome</keyword>
<accession>A0A8J5T276</accession>
<dbReference type="PANTHER" id="PTHR12316:SF17">
    <property type="entry name" value="NINJURIN C, ISOFORM D"/>
    <property type="match status" value="1"/>
</dbReference>
<dbReference type="EMBL" id="JAHLQT010011632">
    <property type="protein sequence ID" value="KAG7171960.1"/>
    <property type="molecule type" value="Genomic_DNA"/>
</dbReference>
<evidence type="ECO:0000256" key="6">
    <source>
        <dbReference type="ARBA" id="ARBA00023136"/>
    </source>
</evidence>
<proteinExistence type="inferred from homology"/>
<evidence type="ECO:0000256" key="3">
    <source>
        <dbReference type="ARBA" id="ARBA00022692"/>
    </source>
</evidence>
<evidence type="ECO:0000256" key="5">
    <source>
        <dbReference type="ARBA" id="ARBA00022989"/>
    </source>
</evidence>
<feature type="transmembrane region" description="Helical" evidence="7">
    <location>
        <begin position="159"/>
        <end position="180"/>
    </location>
</feature>
<comment type="subcellular location">
    <subcellularLocation>
        <location evidence="1">Membrane</location>
        <topology evidence="1">Multi-pass membrane protein</topology>
    </subcellularLocation>
</comment>
<keyword evidence="4" id="KW-0130">Cell adhesion</keyword>
<comment type="similarity">
    <text evidence="2">Belongs to the ninjurin family.</text>
</comment>
<evidence type="ECO:0000256" key="1">
    <source>
        <dbReference type="ARBA" id="ARBA00004141"/>
    </source>
</evidence>
<evidence type="ECO:0000256" key="7">
    <source>
        <dbReference type="SAM" id="Phobius"/>
    </source>
</evidence>
<evidence type="ECO:0000256" key="2">
    <source>
        <dbReference type="ARBA" id="ARBA00008141"/>
    </source>
</evidence>
<dbReference type="GO" id="GO:0016020">
    <property type="term" value="C:membrane"/>
    <property type="evidence" value="ECO:0007669"/>
    <property type="project" value="UniProtKB-SubCell"/>
</dbReference>
<keyword evidence="3 7" id="KW-0812">Transmembrane</keyword>
<evidence type="ECO:0000313" key="9">
    <source>
        <dbReference type="Proteomes" id="UP000747542"/>
    </source>
</evidence>
<keyword evidence="6 7" id="KW-0472">Membrane</keyword>
<keyword evidence="5 7" id="KW-1133">Transmembrane helix</keyword>
<reference evidence="8" key="1">
    <citation type="journal article" date="2021" name="Sci. Adv.">
        <title>The American lobster genome reveals insights on longevity, neural, and immune adaptations.</title>
        <authorList>
            <person name="Polinski J.M."/>
            <person name="Zimin A.V."/>
            <person name="Clark K.F."/>
            <person name="Kohn A.B."/>
            <person name="Sadowski N."/>
            <person name="Timp W."/>
            <person name="Ptitsyn A."/>
            <person name="Khanna P."/>
            <person name="Romanova D.Y."/>
            <person name="Williams P."/>
            <person name="Greenwood S.J."/>
            <person name="Moroz L.L."/>
            <person name="Walt D.R."/>
            <person name="Bodnar A.G."/>
        </authorList>
    </citation>
    <scope>NUCLEOTIDE SEQUENCE</scope>
    <source>
        <strain evidence="8">GMGI-L3</strain>
    </source>
</reference>
<organism evidence="8 9">
    <name type="scientific">Homarus americanus</name>
    <name type="common">American lobster</name>
    <dbReference type="NCBI Taxonomy" id="6706"/>
    <lineage>
        <taxon>Eukaryota</taxon>
        <taxon>Metazoa</taxon>
        <taxon>Ecdysozoa</taxon>
        <taxon>Arthropoda</taxon>
        <taxon>Crustacea</taxon>
        <taxon>Multicrustacea</taxon>
        <taxon>Malacostraca</taxon>
        <taxon>Eumalacostraca</taxon>
        <taxon>Eucarida</taxon>
        <taxon>Decapoda</taxon>
        <taxon>Pleocyemata</taxon>
        <taxon>Astacidea</taxon>
        <taxon>Nephropoidea</taxon>
        <taxon>Nephropidae</taxon>
        <taxon>Homarus</taxon>
    </lineage>
</organism>
<protein>
    <submittedName>
        <fullName evidence="8">Putative Ninjurin domain-containing protein</fullName>
    </submittedName>
</protein>
<gene>
    <name evidence="8" type="ORF">Hamer_G000918</name>
</gene>
<dbReference type="Proteomes" id="UP000747542">
    <property type="component" value="Unassembled WGS sequence"/>
</dbReference>
<dbReference type="AlphaFoldDB" id="A0A8J5T276"/>
<name>A0A8J5T276_HOMAM</name>
<feature type="transmembrane region" description="Helical" evidence="7">
    <location>
        <begin position="122"/>
        <end position="139"/>
    </location>
</feature>
<evidence type="ECO:0000313" key="8">
    <source>
        <dbReference type="EMBL" id="KAG7171960.1"/>
    </source>
</evidence>
<evidence type="ECO:0000256" key="4">
    <source>
        <dbReference type="ARBA" id="ARBA00022889"/>
    </source>
</evidence>
<dbReference type="Pfam" id="PF04923">
    <property type="entry name" value="Ninjurin"/>
    <property type="match status" value="2"/>
</dbReference>
<dbReference type="PANTHER" id="PTHR12316">
    <property type="entry name" value="NINJURIN-RELATED"/>
    <property type="match status" value="1"/>
</dbReference>
<dbReference type="GO" id="GO:0042246">
    <property type="term" value="P:tissue regeneration"/>
    <property type="evidence" value="ECO:0007669"/>
    <property type="project" value="InterPro"/>
</dbReference>
<sequence length="206" mass="23011">MEHMRRPRRPVDLNVMKRNMTIAKGFLDISLLSANANQLRNVLNFGDTDSSTFYVVAIGIVVSLILQRAGIRGAGCVEDWYQRCWSCKGLVSEVLVVQRAGIRGADRAKGWYQRCWSYRGQVAKVLVVQEVLAGIILIVGERFDLNDKDHDDWSDRLNTIVMCIIFVVLLVNVFISSFGVDVANPGMHKTPPAIMSTSRIVSLTSP</sequence>
<comment type="caution">
    <text evidence="8">The sequence shown here is derived from an EMBL/GenBank/DDBJ whole genome shotgun (WGS) entry which is preliminary data.</text>
</comment>